<dbReference type="InterPro" id="IPR038592">
    <property type="entry name" value="CheD-like_sf"/>
</dbReference>
<keyword evidence="2 3" id="KW-0378">Hydrolase</keyword>
<comment type="catalytic activity">
    <reaction evidence="3">
        <text>L-glutaminyl-[protein] + H2O = L-glutamyl-[protein] + NH4(+)</text>
        <dbReference type="Rhea" id="RHEA:16441"/>
        <dbReference type="Rhea" id="RHEA-COMP:10207"/>
        <dbReference type="Rhea" id="RHEA-COMP:10208"/>
        <dbReference type="ChEBI" id="CHEBI:15377"/>
        <dbReference type="ChEBI" id="CHEBI:28938"/>
        <dbReference type="ChEBI" id="CHEBI:29973"/>
        <dbReference type="ChEBI" id="CHEBI:30011"/>
        <dbReference type="EC" id="3.5.1.44"/>
    </reaction>
</comment>
<evidence type="ECO:0000256" key="2">
    <source>
        <dbReference type="ARBA" id="ARBA00022801"/>
    </source>
</evidence>
<dbReference type="InterPro" id="IPR011324">
    <property type="entry name" value="Cytotoxic_necrot_fac-like_cat"/>
</dbReference>
<organism evidence="4 5">
    <name type="scientific">Gemmatimonas groenlandica</name>
    <dbReference type="NCBI Taxonomy" id="2732249"/>
    <lineage>
        <taxon>Bacteria</taxon>
        <taxon>Pseudomonadati</taxon>
        <taxon>Gemmatimonadota</taxon>
        <taxon>Gemmatimonadia</taxon>
        <taxon>Gemmatimonadales</taxon>
        <taxon>Gemmatimonadaceae</taxon>
        <taxon>Gemmatimonas</taxon>
    </lineage>
</organism>
<dbReference type="KEGG" id="ggr:HKW67_07255"/>
<dbReference type="GO" id="GO:0050568">
    <property type="term" value="F:protein-glutamine glutaminase activity"/>
    <property type="evidence" value="ECO:0007669"/>
    <property type="project" value="UniProtKB-UniRule"/>
</dbReference>
<dbReference type="PANTHER" id="PTHR35147:SF1">
    <property type="entry name" value="CHEMORECEPTOR GLUTAMINE DEAMIDASE CHED-RELATED"/>
    <property type="match status" value="1"/>
</dbReference>
<accession>A0A6M4IMK7</accession>
<dbReference type="HAMAP" id="MF_01440">
    <property type="entry name" value="CheD"/>
    <property type="match status" value="1"/>
</dbReference>
<protein>
    <recommendedName>
        <fullName evidence="3">Probable chemoreceptor glutamine deamidase CheD</fullName>
        <ecNumber evidence="3">3.5.1.44</ecNumber>
    </recommendedName>
</protein>
<sequence>MTQHTVGIADLTAGAGDITLVTIGLGSCVAIALHDRATRVGALAHVLLPHHALTADTPSAGKAASTAVPAMLSRMQALGARHEIEARLVGGASMFPALLAPGAISLGARNVQAARAACAAHDIPIVGEAVGGDFGRSVSFDVSTGRVHVRSVRGDDVVL</sequence>
<dbReference type="EC" id="3.5.1.44" evidence="3"/>
<evidence type="ECO:0000256" key="1">
    <source>
        <dbReference type="ARBA" id="ARBA00022500"/>
    </source>
</evidence>
<reference evidence="4 5" key="1">
    <citation type="submission" date="2020-05" db="EMBL/GenBank/DDBJ databases">
        <title>Complete genome sequence of Gemmatimonas greenlandica TET16.</title>
        <authorList>
            <person name="Zeng Y."/>
        </authorList>
    </citation>
    <scope>NUCLEOTIDE SEQUENCE [LARGE SCALE GENOMIC DNA]</scope>
    <source>
        <strain evidence="4 5">TET16</strain>
    </source>
</reference>
<dbReference type="Proteomes" id="UP000500938">
    <property type="component" value="Chromosome"/>
</dbReference>
<comment type="function">
    <text evidence="3">Probably deamidates glutamine residues to glutamate on methyl-accepting chemotaxis receptors (MCPs), playing an important role in chemotaxis.</text>
</comment>
<dbReference type="PANTHER" id="PTHR35147">
    <property type="entry name" value="CHEMORECEPTOR GLUTAMINE DEAMIDASE CHED-RELATED"/>
    <property type="match status" value="1"/>
</dbReference>
<dbReference type="CDD" id="cd16352">
    <property type="entry name" value="CheD"/>
    <property type="match status" value="1"/>
</dbReference>
<dbReference type="GO" id="GO:0006935">
    <property type="term" value="P:chemotaxis"/>
    <property type="evidence" value="ECO:0007669"/>
    <property type="project" value="UniProtKB-UniRule"/>
</dbReference>
<name>A0A6M4IMK7_9BACT</name>
<keyword evidence="1 3" id="KW-0145">Chemotaxis</keyword>
<dbReference type="SUPFAM" id="SSF64438">
    <property type="entry name" value="CNF1/YfiH-like putative cysteine hydrolases"/>
    <property type="match status" value="1"/>
</dbReference>
<evidence type="ECO:0000313" key="5">
    <source>
        <dbReference type="Proteomes" id="UP000500938"/>
    </source>
</evidence>
<dbReference type="AlphaFoldDB" id="A0A6M4IMK7"/>
<dbReference type="InterPro" id="IPR005659">
    <property type="entry name" value="Chemorcpt_Glu_NH3ase_CheD"/>
</dbReference>
<dbReference type="Gene3D" id="3.30.1330.200">
    <property type="match status" value="1"/>
</dbReference>
<gene>
    <name evidence="3" type="primary">cheD</name>
    <name evidence="4" type="ORF">HKW67_07255</name>
</gene>
<keyword evidence="5" id="KW-1185">Reference proteome</keyword>
<dbReference type="Pfam" id="PF03975">
    <property type="entry name" value="CheD"/>
    <property type="match status" value="1"/>
</dbReference>
<dbReference type="RefSeq" id="WP_171224744.1">
    <property type="nucleotide sequence ID" value="NZ_CP053085.1"/>
</dbReference>
<comment type="similarity">
    <text evidence="3">Belongs to the CheD family.</text>
</comment>
<dbReference type="EMBL" id="CP053085">
    <property type="protein sequence ID" value="QJR35315.1"/>
    <property type="molecule type" value="Genomic_DNA"/>
</dbReference>
<evidence type="ECO:0000313" key="4">
    <source>
        <dbReference type="EMBL" id="QJR35315.1"/>
    </source>
</evidence>
<proteinExistence type="inferred from homology"/>
<evidence type="ECO:0000256" key="3">
    <source>
        <dbReference type="HAMAP-Rule" id="MF_01440"/>
    </source>
</evidence>